<evidence type="ECO:0000313" key="3">
    <source>
        <dbReference type="Proteomes" id="UP000008694"/>
    </source>
</evidence>
<evidence type="ECO:0000313" key="2">
    <source>
        <dbReference type="EMBL" id="EFH44732.1"/>
    </source>
</evidence>
<dbReference type="Gene3D" id="3.90.1150.10">
    <property type="entry name" value="Aspartate Aminotransferase, domain 1"/>
    <property type="match status" value="1"/>
</dbReference>
<dbReference type="Gramene" id="Al_scaffold_0007_3242">
    <property type="protein sequence ID" value="Al_scaffold_0007_3242"/>
    <property type="gene ID" value="Al_scaffold_0007_3242"/>
</dbReference>
<dbReference type="InterPro" id="IPR015422">
    <property type="entry name" value="PyrdxlP-dep_Trfase_small"/>
</dbReference>
<keyword evidence="3" id="KW-1185">Reference proteome</keyword>
<dbReference type="Gene3D" id="3.50.7.10">
    <property type="entry name" value="GroEL"/>
    <property type="match status" value="1"/>
</dbReference>
<dbReference type="InterPro" id="IPR027409">
    <property type="entry name" value="GroEL-like_apical_dom_sf"/>
</dbReference>
<dbReference type="SUPFAM" id="SSF52029">
    <property type="entry name" value="GroEL apical domain-like"/>
    <property type="match status" value="1"/>
</dbReference>
<dbReference type="Pfam" id="PF00118">
    <property type="entry name" value="Cpn60_TCP1"/>
    <property type="match status" value="1"/>
</dbReference>
<dbReference type="eggNOG" id="KOG0256">
    <property type="taxonomic scope" value="Eukaryota"/>
</dbReference>
<feature type="non-terminal residue" evidence="2">
    <location>
        <position position="1"/>
    </location>
</feature>
<accession>D7MI26</accession>
<dbReference type="Proteomes" id="UP000008694">
    <property type="component" value="Unassembled WGS sequence"/>
</dbReference>
<dbReference type="AlphaFoldDB" id="D7MI26"/>
<dbReference type="EMBL" id="GL348719">
    <property type="protein sequence ID" value="EFH44732.1"/>
    <property type="molecule type" value="Genomic_DNA"/>
</dbReference>
<dbReference type="eggNOG" id="KOG0359">
    <property type="taxonomic scope" value="Eukaryota"/>
</dbReference>
<protein>
    <submittedName>
        <fullName evidence="2">Predicted protein</fullName>
    </submittedName>
</protein>
<dbReference type="STRING" id="81972.D7MI26"/>
<dbReference type="InterPro" id="IPR002423">
    <property type="entry name" value="Cpn60/GroEL/TCP-1"/>
</dbReference>
<name>D7MI26_ARALL</name>
<evidence type="ECO:0000256" key="1">
    <source>
        <dbReference type="SAM" id="MobiDB-lite"/>
    </source>
</evidence>
<gene>
    <name evidence="2" type="ORF">ARALYDRAFT_659187</name>
</gene>
<sequence length="231" mass="26282">LYLKRSRPPPSNPTELPRTSSQTNLFSRGNSIGRVRVSSRAVPLAKPSDSPYYIGLERVKTDPYDRIKNTDGIIQLGLAESTLCFDLLQRWMSENLMESMMQSDDGKFDISSIAMYKPIEGLLELRSPRISYMHGSSTKLVSCLIIALRRAKRRNMERLVLACGGEAVNSVDDLTPDSLCWAEKAKDKHLKCHQDLKSRIQRKQKRSKPILVIIIRFWQEKEEGESRSLSG</sequence>
<feature type="compositionally biased region" description="Polar residues" evidence="1">
    <location>
        <begin position="13"/>
        <end position="25"/>
    </location>
</feature>
<reference evidence="3" key="1">
    <citation type="journal article" date="2011" name="Nat. Genet.">
        <title>The Arabidopsis lyrata genome sequence and the basis of rapid genome size change.</title>
        <authorList>
            <person name="Hu T.T."/>
            <person name="Pattyn P."/>
            <person name="Bakker E.G."/>
            <person name="Cao J."/>
            <person name="Cheng J.-F."/>
            <person name="Clark R.M."/>
            <person name="Fahlgren N."/>
            <person name="Fawcett J.A."/>
            <person name="Grimwood J."/>
            <person name="Gundlach H."/>
            <person name="Haberer G."/>
            <person name="Hollister J.D."/>
            <person name="Ossowski S."/>
            <person name="Ottilar R.P."/>
            <person name="Salamov A.A."/>
            <person name="Schneeberger K."/>
            <person name="Spannagl M."/>
            <person name="Wang X."/>
            <person name="Yang L."/>
            <person name="Nasrallah M.E."/>
            <person name="Bergelson J."/>
            <person name="Carrington J.C."/>
            <person name="Gaut B.S."/>
            <person name="Schmutz J."/>
            <person name="Mayer K.F.X."/>
            <person name="Van de Peer Y."/>
            <person name="Grigoriev I.V."/>
            <person name="Nordborg M."/>
            <person name="Weigel D."/>
            <person name="Guo Y.-L."/>
        </authorList>
    </citation>
    <scope>NUCLEOTIDE SEQUENCE [LARGE SCALE GENOMIC DNA]</scope>
    <source>
        <strain evidence="3">cv. MN47</strain>
    </source>
</reference>
<proteinExistence type="predicted"/>
<organism evidence="3">
    <name type="scientific">Arabidopsis lyrata subsp. lyrata</name>
    <name type="common">Lyre-leaved rock-cress</name>
    <dbReference type="NCBI Taxonomy" id="81972"/>
    <lineage>
        <taxon>Eukaryota</taxon>
        <taxon>Viridiplantae</taxon>
        <taxon>Streptophyta</taxon>
        <taxon>Embryophyta</taxon>
        <taxon>Tracheophyta</taxon>
        <taxon>Spermatophyta</taxon>
        <taxon>Magnoliopsida</taxon>
        <taxon>eudicotyledons</taxon>
        <taxon>Gunneridae</taxon>
        <taxon>Pentapetalae</taxon>
        <taxon>rosids</taxon>
        <taxon>malvids</taxon>
        <taxon>Brassicales</taxon>
        <taxon>Brassicaceae</taxon>
        <taxon>Camelineae</taxon>
        <taxon>Arabidopsis</taxon>
    </lineage>
</organism>
<feature type="region of interest" description="Disordered" evidence="1">
    <location>
        <begin position="1"/>
        <end position="25"/>
    </location>
</feature>
<dbReference type="HOGENOM" id="CLU_083733_0_0_1"/>
<dbReference type="GO" id="GO:0005524">
    <property type="term" value="F:ATP binding"/>
    <property type="evidence" value="ECO:0007669"/>
    <property type="project" value="InterPro"/>
</dbReference>